<keyword evidence="3" id="KW-1185">Reference proteome</keyword>
<evidence type="ECO:0000313" key="3">
    <source>
        <dbReference type="Proteomes" id="UP000663879"/>
    </source>
</evidence>
<name>A0A814PZH2_9BILA</name>
<reference evidence="2" key="1">
    <citation type="submission" date="2021-02" db="EMBL/GenBank/DDBJ databases">
        <authorList>
            <person name="Nowell W R."/>
        </authorList>
    </citation>
    <scope>NUCLEOTIDE SEQUENCE</scope>
    <source>
        <strain evidence="2">Ploen Becks lab</strain>
    </source>
</reference>
<accession>A0A814PZH2</accession>
<dbReference type="OrthoDB" id="412680at2759"/>
<dbReference type="AlphaFoldDB" id="A0A814PZH2"/>
<proteinExistence type="predicted"/>
<feature type="domain" description="Peptidase M12B" evidence="1">
    <location>
        <begin position="7"/>
        <end position="88"/>
    </location>
</feature>
<dbReference type="Pfam" id="PF01421">
    <property type="entry name" value="Reprolysin"/>
    <property type="match status" value="1"/>
</dbReference>
<dbReference type="InterPro" id="IPR001590">
    <property type="entry name" value="Peptidase_M12B"/>
</dbReference>
<evidence type="ECO:0000313" key="2">
    <source>
        <dbReference type="EMBL" id="CAF1112687.1"/>
    </source>
</evidence>
<dbReference type="EMBL" id="CAJNOC010008254">
    <property type="protein sequence ID" value="CAF1112687.1"/>
    <property type="molecule type" value="Genomic_DNA"/>
</dbReference>
<dbReference type="InterPro" id="IPR024079">
    <property type="entry name" value="MetalloPept_cat_dom_sf"/>
</dbReference>
<organism evidence="2 3">
    <name type="scientific">Brachionus calyciflorus</name>
    <dbReference type="NCBI Taxonomy" id="104777"/>
    <lineage>
        <taxon>Eukaryota</taxon>
        <taxon>Metazoa</taxon>
        <taxon>Spiralia</taxon>
        <taxon>Gnathifera</taxon>
        <taxon>Rotifera</taxon>
        <taxon>Eurotatoria</taxon>
        <taxon>Monogononta</taxon>
        <taxon>Pseudotrocha</taxon>
        <taxon>Ploima</taxon>
        <taxon>Brachionidae</taxon>
        <taxon>Brachionus</taxon>
    </lineage>
</organism>
<protein>
    <recommendedName>
        <fullName evidence="1">Peptidase M12B domain-containing protein</fullName>
    </recommendedName>
</protein>
<dbReference type="Proteomes" id="UP000663879">
    <property type="component" value="Unassembled WGS sequence"/>
</dbReference>
<dbReference type="SUPFAM" id="SSF55486">
    <property type="entry name" value="Metalloproteases ('zincins'), catalytic domain"/>
    <property type="match status" value="1"/>
</dbReference>
<gene>
    <name evidence="2" type="ORF">OXX778_LOCUS21690</name>
</gene>
<dbReference type="Gene3D" id="3.40.390.10">
    <property type="entry name" value="Collagenase (Catalytic Domain)"/>
    <property type="match status" value="1"/>
</dbReference>
<dbReference type="GO" id="GO:0004222">
    <property type="term" value="F:metalloendopeptidase activity"/>
    <property type="evidence" value="ECO:0007669"/>
    <property type="project" value="InterPro"/>
</dbReference>
<sequence length="115" mass="12534">MNLVGKEIVGYSPIGGICSDLSYSIVQDTLDLSDTISHEISHNLGAYHDGSEKNSIAILCQNKTNTLLGKSLNENAILSNCSIQQIKKEIFVPTLPIIKEKYKCLSETNGRPPIS</sequence>
<comment type="caution">
    <text evidence="2">The sequence shown here is derived from an EMBL/GenBank/DDBJ whole genome shotgun (WGS) entry which is preliminary data.</text>
</comment>
<dbReference type="GO" id="GO:0006508">
    <property type="term" value="P:proteolysis"/>
    <property type="evidence" value="ECO:0007669"/>
    <property type="project" value="InterPro"/>
</dbReference>
<evidence type="ECO:0000259" key="1">
    <source>
        <dbReference type="Pfam" id="PF01421"/>
    </source>
</evidence>